<comment type="caution">
    <text evidence="1">The sequence shown here is derived from an EMBL/GenBank/DDBJ whole genome shotgun (WGS) entry which is preliminary data.</text>
</comment>
<dbReference type="OrthoDB" id="2998174at2759"/>
<reference evidence="1 2" key="1">
    <citation type="submission" date="2019-08" db="EMBL/GenBank/DDBJ databases">
        <title>The genome sequence of a newly discovered highly antifungal drug resistant Aspergillus species, Aspergillus tanneri NIH 1004.</title>
        <authorList>
            <person name="Mounaud S."/>
            <person name="Singh I."/>
            <person name="Joardar V."/>
            <person name="Pakala S."/>
            <person name="Pakala S."/>
            <person name="Venepally P."/>
            <person name="Chung J.K."/>
            <person name="Losada L."/>
            <person name="Nierman W.C."/>
        </authorList>
    </citation>
    <scope>NUCLEOTIDE SEQUENCE [LARGE SCALE GENOMIC DNA]</scope>
    <source>
        <strain evidence="1 2">NIH1004</strain>
    </source>
</reference>
<dbReference type="RefSeq" id="XP_033428845.1">
    <property type="nucleotide sequence ID" value="XM_033566850.1"/>
</dbReference>
<dbReference type="AlphaFoldDB" id="A0A5M9MVS3"/>
<organism evidence="1 2">
    <name type="scientific">Aspergillus tanneri</name>
    <dbReference type="NCBI Taxonomy" id="1220188"/>
    <lineage>
        <taxon>Eukaryota</taxon>
        <taxon>Fungi</taxon>
        <taxon>Dikarya</taxon>
        <taxon>Ascomycota</taxon>
        <taxon>Pezizomycotina</taxon>
        <taxon>Eurotiomycetes</taxon>
        <taxon>Eurotiomycetidae</taxon>
        <taxon>Eurotiales</taxon>
        <taxon>Aspergillaceae</taxon>
        <taxon>Aspergillus</taxon>
        <taxon>Aspergillus subgen. Circumdati</taxon>
    </lineage>
</organism>
<name>A0A5M9MVS3_9EURO</name>
<accession>A0A5M9MVS3</accession>
<sequence length="338" mass="39015">MTCVSKEEYLSIIQSLIVSVSGLLPESIWDTVSASINESCDEIRHEIIQHFEGQPWVGIYQPVLEKFVRHCVDWVRAFFFPLRHSQRVALGIHGVYLLFIDDSVADSSKRRHMRRFLSLFGDGTNHPGDETPEVHMLFSFVEFSRTMAEVYGPYVKASFYRGTIDYIQSVVVGEHLVSIGSKTPVGATKFPWNHRRRDAAAETWTHVFFVSENDLGYIPEASYVEHDVVFYMCAVNDVCSYWKEQSGDEWNYVTAQAEAQNRSVRDMLWDTVNEIRLTVERLTRIDLSYPELQHRILMCLATLLVMSVCGSRYGLRNMLHAVGDDPQHVQKMFDLWSR</sequence>
<gene>
    <name evidence="1" type="ORF">ATNIH1004_002155</name>
</gene>
<evidence type="ECO:0008006" key="3">
    <source>
        <dbReference type="Google" id="ProtNLM"/>
    </source>
</evidence>
<evidence type="ECO:0000313" key="2">
    <source>
        <dbReference type="Proteomes" id="UP000324241"/>
    </source>
</evidence>
<dbReference type="GeneID" id="54324857"/>
<dbReference type="SUPFAM" id="SSF48576">
    <property type="entry name" value="Terpenoid synthases"/>
    <property type="match status" value="1"/>
</dbReference>
<protein>
    <recommendedName>
        <fullName evidence="3">Terpene synthase</fullName>
    </recommendedName>
</protein>
<dbReference type="Gene3D" id="1.10.600.10">
    <property type="entry name" value="Farnesyl Diphosphate Synthase"/>
    <property type="match status" value="1"/>
</dbReference>
<evidence type="ECO:0000313" key="1">
    <source>
        <dbReference type="EMBL" id="KAA8649484.1"/>
    </source>
</evidence>
<proteinExistence type="predicted"/>
<dbReference type="EMBL" id="QUQM01000001">
    <property type="protein sequence ID" value="KAA8649484.1"/>
    <property type="molecule type" value="Genomic_DNA"/>
</dbReference>
<dbReference type="InterPro" id="IPR008949">
    <property type="entry name" value="Isoprenoid_synthase_dom_sf"/>
</dbReference>
<dbReference type="Proteomes" id="UP000324241">
    <property type="component" value="Unassembled WGS sequence"/>
</dbReference>